<dbReference type="Proteomes" id="UP000428330">
    <property type="component" value="Chromosome"/>
</dbReference>
<dbReference type="InterPro" id="IPR025979">
    <property type="entry name" value="ChrR-like_cupin_dom"/>
</dbReference>
<keyword evidence="3" id="KW-1185">Reference proteome</keyword>
<dbReference type="Gene3D" id="2.60.120.10">
    <property type="entry name" value="Jelly Rolls"/>
    <property type="match status" value="1"/>
</dbReference>
<sequence>MGKLADFRTVGNFDPKHFELMEMEGLPGEKVYWRNISYDRETGQGSYLMIMEPGTRCNPHRHNGPEEFYVIEGDLVDCDGFAYGAGDFVSLAGGSEHFSISHTGCKLVVTHRGPVDDMSLEELEASS</sequence>
<dbReference type="KEGG" id="rom:EI983_02190"/>
<accession>A0A6I6IMW0</accession>
<dbReference type="RefSeq" id="WP_157705656.1">
    <property type="nucleotide sequence ID" value="NZ_CP034348.1"/>
</dbReference>
<proteinExistence type="predicted"/>
<dbReference type="SUPFAM" id="SSF51182">
    <property type="entry name" value="RmlC-like cupins"/>
    <property type="match status" value="1"/>
</dbReference>
<gene>
    <name evidence="2" type="ORF">EI983_02190</name>
</gene>
<dbReference type="OrthoDB" id="9801227at2"/>
<feature type="domain" description="ChrR-like cupin" evidence="1">
    <location>
        <begin position="28"/>
        <end position="111"/>
    </location>
</feature>
<evidence type="ECO:0000313" key="2">
    <source>
        <dbReference type="EMBL" id="QGX97151.1"/>
    </source>
</evidence>
<dbReference type="EMBL" id="CP034348">
    <property type="protein sequence ID" value="QGX97151.1"/>
    <property type="molecule type" value="Genomic_DNA"/>
</dbReference>
<dbReference type="Pfam" id="PF12973">
    <property type="entry name" value="Cupin_7"/>
    <property type="match status" value="1"/>
</dbReference>
<evidence type="ECO:0000313" key="3">
    <source>
        <dbReference type="Proteomes" id="UP000428330"/>
    </source>
</evidence>
<protein>
    <submittedName>
        <fullName evidence="2">Cupin domain-containing protein</fullName>
    </submittedName>
</protein>
<organism evidence="2 3">
    <name type="scientific">Roseovarius faecimaris</name>
    <dbReference type="NCBI Taxonomy" id="2494550"/>
    <lineage>
        <taxon>Bacteria</taxon>
        <taxon>Pseudomonadati</taxon>
        <taxon>Pseudomonadota</taxon>
        <taxon>Alphaproteobacteria</taxon>
        <taxon>Rhodobacterales</taxon>
        <taxon>Roseobacteraceae</taxon>
        <taxon>Roseovarius</taxon>
    </lineage>
</organism>
<dbReference type="AlphaFoldDB" id="A0A6I6IMW0"/>
<name>A0A6I6IMW0_9RHOB</name>
<evidence type="ECO:0000259" key="1">
    <source>
        <dbReference type="Pfam" id="PF12973"/>
    </source>
</evidence>
<dbReference type="InterPro" id="IPR011051">
    <property type="entry name" value="RmlC_Cupin_sf"/>
</dbReference>
<dbReference type="InterPro" id="IPR014710">
    <property type="entry name" value="RmlC-like_jellyroll"/>
</dbReference>
<reference evidence="3" key="1">
    <citation type="submission" date="2018-12" db="EMBL/GenBank/DDBJ databases">
        <title>Complete genome sequence of Roseovarius sp. MME-070.</title>
        <authorList>
            <person name="Nam Y.-D."/>
            <person name="Kang J."/>
            <person name="Chung W.-H."/>
            <person name="Park Y.S."/>
        </authorList>
    </citation>
    <scope>NUCLEOTIDE SEQUENCE [LARGE SCALE GENOMIC DNA]</scope>
    <source>
        <strain evidence="3">MME-070</strain>
    </source>
</reference>